<evidence type="ECO:0000256" key="1">
    <source>
        <dbReference type="ARBA" id="ARBA00004123"/>
    </source>
</evidence>
<dbReference type="PIRSF" id="PIRSF005290">
    <property type="entry name" value="NOT_su_3_5"/>
    <property type="match status" value="1"/>
</dbReference>
<keyword evidence="7 10" id="KW-0805">Transcription regulation</keyword>
<feature type="coiled-coil region" evidence="11">
    <location>
        <begin position="21"/>
        <end position="67"/>
    </location>
</feature>
<keyword evidence="11" id="KW-0175">Coiled coil</keyword>
<name>A0AAN6V0X5_9PEZI</name>
<dbReference type="Pfam" id="PF04065">
    <property type="entry name" value="Not3"/>
    <property type="match status" value="1"/>
</dbReference>
<keyword evidence="10" id="KW-0010">Activator</keyword>
<feature type="compositionally biased region" description="Low complexity" evidence="12">
    <location>
        <begin position="373"/>
        <end position="389"/>
    </location>
</feature>
<dbReference type="InterPro" id="IPR007282">
    <property type="entry name" value="NOT2/3/5_C"/>
</dbReference>
<dbReference type="Pfam" id="PF04153">
    <property type="entry name" value="NOT2_3_5_C"/>
    <property type="match status" value="1"/>
</dbReference>
<dbReference type="GO" id="GO:0000932">
    <property type="term" value="C:P-body"/>
    <property type="evidence" value="ECO:0007669"/>
    <property type="project" value="UniProtKB-UniRule"/>
</dbReference>
<dbReference type="GO" id="GO:0005634">
    <property type="term" value="C:nucleus"/>
    <property type="evidence" value="ECO:0007669"/>
    <property type="project" value="UniProtKB-SubCell"/>
</dbReference>
<sequence length="636" mass="70149">MAARKLQQEVDKCFKKVAEGVAEFEAIYEKIEQSTNQAQKEKLEDQLKREIKKLQRLRDQIKTWAASNDIKDKAPLLEQRRLIETQMEKFKAVEKAMKTKAYSKEGLSAAAKLDPREQAKADAGEFLGNMVDELEQQIETLEAESESIQATMKKGKGHAAKAERIAEIERVIERHKWHQGKLELIRRSLENGGVETEQVNELGENIKYYVAEGMNDDFMEDETMYDDLNLQDEEDQYGMNLDNDKVSSQDTQSIQDDLAAPELEPPKASVPVGKPRSAVEAVASSAVRRPSAQLKSPLPTLATVHTTPLPTLSNGSSTIAGMKPAAAPVRLAGEGLKYASAAAAAANNVGIAPLPPPPSTTPGLGGVPLPPQARAASVASAANSPSVASIQPVSQDKAPGPVAAPGGGSVAANQSHKAPGKGKAAAQAPALAHTAVETAESSRASQANGAANDTKSIEEAGEAEEEESIYHLPASLQDLVESFEATKKRPAPVNAQATHRMQAASETSKPGILDAEPPRNYHPDVKFHSHTRFPQEPLSIFDDPRLYTRIDPDTLFYVFYYKQGTYQQYLAARALKDQSWRFHKQYQTWFQRHEEPKSITEEFEQGTYRFFDYESTWMNRRKADFKFAYKFLEDEV</sequence>
<comment type="subcellular location">
    <subcellularLocation>
        <location evidence="2 10">Cytoplasm</location>
    </subcellularLocation>
    <subcellularLocation>
        <location evidence="1 10">Nucleus</location>
    </subcellularLocation>
</comment>
<comment type="caution">
    <text evidence="15">The sequence shown here is derived from an EMBL/GenBank/DDBJ whole genome shotgun (WGS) entry which is preliminary data.</text>
</comment>
<organism evidence="15 16">
    <name type="scientific">Dichotomopilus funicola</name>
    <dbReference type="NCBI Taxonomy" id="1934379"/>
    <lineage>
        <taxon>Eukaryota</taxon>
        <taxon>Fungi</taxon>
        <taxon>Dikarya</taxon>
        <taxon>Ascomycota</taxon>
        <taxon>Pezizomycotina</taxon>
        <taxon>Sordariomycetes</taxon>
        <taxon>Sordariomycetidae</taxon>
        <taxon>Sordariales</taxon>
        <taxon>Chaetomiaceae</taxon>
        <taxon>Dichotomopilus</taxon>
    </lineage>
</organism>
<dbReference type="GeneID" id="87817944"/>
<keyword evidence="8 10" id="KW-0804">Transcription</keyword>
<comment type="function">
    <text evidence="10">Acts as component of the CCR4-NOT core complex, which in the nucleus seems to be a general transcription factor, and in the cytoplasm the major mRNA deadenylase involved in mRNA turnover. The NOT protein subcomplex negatively regulates the basal and activated transcription of many genes. Preferentially affects TC-type TATA element-dependent transcription. Could directly or indirectly inhibit component(s) of the general transcription machinery.</text>
</comment>
<feature type="region of interest" description="Disordered" evidence="12">
    <location>
        <begin position="488"/>
        <end position="514"/>
    </location>
</feature>
<dbReference type="GO" id="GO:0030015">
    <property type="term" value="C:CCR4-NOT core complex"/>
    <property type="evidence" value="ECO:0007669"/>
    <property type="project" value="UniProtKB-UniRule"/>
</dbReference>
<keyword evidence="16" id="KW-1185">Reference proteome</keyword>
<comment type="similarity">
    <text evidence="3 10">Belongs to the CNOT2/3/5 family.</text>
</comment>
<dbReference type="GO" id="GO:0006355">
    <property type="term" value="P:regulation of DNA-templated transcription"/>
    <property type="evidence" value="ECO:0007669"/>
    <property type="project" value="InterPro"/>
</dbReference>
<dbReference type="RefSeq" id="XP_062635421.1">
    <property type="nucleotide sequence ID" value="XM_062781331.1"/>
</dbReference>
<evidence type="ECO:0000256" key="5">
    <source>
        <dbReference type="ARBA" id="ARBA00022491"/>
    </source>
</evidence>
<dbReference type="InterPro" id="IPR038635">
    <property type="entry name" value="CCR4-NOT_su2/3/5_C_sf"/>
</dbReference>
<evidence type="ECO:0000256" key="3">
    <source>
        <dbReference type="ARBA" id="ARBA00007682"/>
    </source>
</evidence>
<feature type="compositionally biased region" description="Polar residues" evidence="12">
    <location>
        <begin position="495"/>
        <end position="508"/>
    </location>
</feature>
<evidence type="ECO:0000256" key="12">
    <source>
        <dbReference type="SAM" id="MobiDB-lite"/>
    </source>
</evidence>
<keyword evidence="9 10" id="KW-0539">Nucleus</keyword>
<accession>A0AAN6V0X5</accession>
<dbReference type="GO" id="GO:0000289">
    <property type="term" value="P:nuclear-transcribed mRNA poly(A) tail shortening"/>
    <property type="evidence" value="ECO:0007669"/>
    <property type="project" value="UniProtKB-ARBA"/>
</dbReference>
<feature type="region of interest" description="Disordered" evidence="12">
    <location>
        <begin position="354"/>
        <end position="467"/>
    </location>
</feature>
<keyword evidence="4 10" id="KW-0963">Cytoplasm</keyword>
<gene>
    <name evidence="15" type="ORF">C8A04DRAFT_30306</name>
</gene>
<evidence type="ECO:0000256" key="11">
    <source>
        <dbReference type="SAM" id="Coils"/>
    </source>
</evidence>
<proteinExistence type="inferred from homology"/>
<evidence type="ECO:0000256" key="7">
    <source>
        <dbReference type="ARBA" id="ARBA00023015"/>
    </source>
</evidence>
<protein>
    <recommendedName>
        <fullName evidence="10">General negative regulator of transcription subunit</fullName>
    </recommendedName>
</protein>
<evidence type="ECO:0000259" key="14">
    <source>
        <dbReference type="Pfam" id="PF04153"/>
    </source>
</evidence>
<evidence type="ECO:0000256" key="2">
    <source>
        <dbReference type="ARBA" id="ARBA00004496"/>
    </source>
</evidence>
<evidence type="ECO:0000256" key="8">
    <source>
        <dbReference type="ARBA" id="ARBA00023163"/>
    </source>
</evidence>
<dbReference type="AlphaFoldDB" id="A0AAN6V0X5"/>
<dbReference type="PANTHER" id="PTHR23326">
    <property type="entry name" value="CCR4 NOT-RELATED"/>
    <property type="match status" value="1"/>
</dbReference>
<evidence type="ECO:0000256" key="6">
    <source>
        <dbReference type="ARBA" id="ARBA00022553"/>
    </source>
</evidence>
<dbReference type="InterPro" id="IPR012270">
    <property type="entry name" value="CCR4-NOT_su3/5"/>
</dbReference>
<feature type="compositionally biased region" description="Low complexity" evidence="12">
    <location>
        <begin position="421"/>
        <end position="435"/>
    </location>
</feature>
<feature type="domain" description="CCR4-Not complex component Not N-terminal" evidence="13">
    <location>
        <begin position="3"/>
        <end position="231"/>
    </location>
</feature>
<feature type="compositionally biased region" description="Polar residues" evidence="12">
    <location>
        <begin position="439"/>
        <end position="454"/>
    </location>
</feature>
<evidence type="ECO:0000256" key="10">
    <source>
        <dbReference type="PIRNR" id="PIRNR005290"/>
    </source>
</evidence>
<evidence type="ECO:0000256" key="9">
    <source>
        <dbReference type="ARBA" id="ARBA00023242"/>
    </source>
</evidence>
<keyword evidence="5 10" id="KW-0678">Repressor</keyword>
<evidence type="ECO:0000313" key="15">
    <source>
        <dbReference type="EMBL" id="KAK4142050.1"/>
    </source>
</evidence>
<dbReference type="Gene3D" id="2.30.30.1020">
    <property type="entry name" value="CCR4-NOT complex subunit 2/3/5, C-terminal domain"/>
    <property type="match status" value="1"/>
</dbReference>
<dbReference type="InterPro" id="IPR040168">
    <property type="entry name" value="Not2/3/5"/>
</dbReference>
<evidence type="ECO:0000256" key="4">
    <source>
        <dbReference type="ARBA" id="ARBA00022490"/>
    </source>
</evidence>
<dbReference type="EMBL" id="MU853602">
    <property type="protein sequence ID" value="KAK4142050.1"/>
    <property type="molecule type" value="Genomic_DNA"/>
</dbReference>
<feature type="coiled-coil region" evidence="11">
    <location>
        <begin position="124"/>
        <end position="151"/>
    </location>
</feature>
<dbReference type="InterPro" id="IPR007207">
    <property type="entry name" value="Not_N"/>
</dbReference>
<evidence type="ECO:0000313" key="16">
    <source>
        <dbReference type="Proteomes" id="UP001302676"/>
    </source>
</evidence>
<dbReference type="Proteomes" id="UP001302676">
    <property type="component" value="Unassembled WGS sequence"/>
</dbReference>
<dbReference type="FunFam" id="2.30.30.1020:FF:000006">
    <property type="entry name" value="CCR4-NOT transcription complex, subunit 3"/>
    <property type="match status" value="1"/>
</dbReference>
<reference evidence="15" key="1">
    <citation type="journal article" date="2023" name="Mol. Phylogenet. Evol.">
        <title>Genome-scale phylogeny and comparative genomics of the fungal order Sordariales.</title>
        <authorList>
            <person name="Hensen N."/>
            <person name="Bonometti L."/>
            <person name="Westerberg I."/>
            <person name="Brannstrom I.O."/>
            <person name="Guillou S."/>
            <person name="Cros-Aarteil S."/>
            <person name="Calhoun S."/>
            <person name="Haridas S."/>
            <person name="Kuo A."/>
            <person name="Mondo S."/>
            <person name="Pangilinan J."/>
            <person name="Riley R."/>
            <person name="LaButti K."/>
            <person name="Andreopoulos B."/>
            <person name="Lipzen A."/>
            <person name="Chen C."/>
            <person name="Yan M."/>
            <person name="Daum C."/>
            <person name="Ng V."/>
            <person name="Clum A."/>
            <person name="Steindorff A."/>
            <person name="Ohm R.A."/>
            <person name="Martin F."/>
            <person name="Silar P."/>
            <person name="Natvig D.O."/>
            <person name="Lalanne C."/>
            <person name="Gautier V."/>
            <person name="Ament-Velasquez S.L."/>
            <person name="Kruys A."/>
            <person name="Hutchinson M.I."/>
            <person name="Powell A.J."/>
            <person name="Barry K."/>
            <person name="Miller A.N."/>
            <person name="Grigoriev I.V."/>
            <person name="Debuchy R."/>
            <person name="Gladieux P."/>
            <person name="Hiltunen Thoren M."/>
            <person name="Johannesson H."/>
        </authorList>
    </citation>
    <scope>NUCLEOTIDE SEQUENCE</scope>
    <source>
        <strain evidence="15">CBS 141.50</strain>
    </source>
</reference>
<evidence type="ECO:0000259" key="13">
    <source>
        <dbReference type="Pfam" id="PF04065"/>
    </source>
</evidence>
<feature type="domain" description="NOT2/NOT3/NOT5 C-terminal" evidence="14">
    <location>
        <begin position="514"/>
        <end position="632"/>
    </location>
</feature>
<keyword evidence="6" id="KW-0597">Phosphoprotein</keyword>
<reference evidence="15" key="2">
    <citation type="submission" date="2023-05" db="EMBL/GenBank/DDBJ databases">
        <authorList>
            <consortium name="Lawrence Berkeley National Laboratory"/>
            <person name="Steindorff A."/>
            <person name="Hensen N."/>
            <person name="Bonometti L."/>
            <person name="Westerberg I."/>
            <person name="Brannstrom I.O."/>
            <person name="Guillou S."/>
            <person name="Cros-Aarteil S."/>
            <person name="Calhoun S."/>
            <person name="Haridas S."/>
            <person name="Kuo A."/>
            <person name="Mondo S."/>
            <person name="Pangilinan J."/>
            <person name="Riley R."/>
            <person name="Labutti K."/>
            <person name="Andreopoulos B."/>
            <person name="Lipzen A."/>
            <person name="Chen C."/>
            <person name="Yanf M."/>
            <person name="Daum C."/>
            <person name="Ng V."/>
            <person name="Clum A."/>
            <person name="Ohm R."/>
            <person name="Martin F."/>
            <person name="Silar P."/>
            <person name="Natvig D."/>
            <person name="Lalanne C."/>
            <person name="Gautier V."/>
            <person name="Ament-Velasquez S.L."/>
            <person name="Kruys A."/>
            <person name="Hutchinson M.I."/>
            <person name="Powell A.J."/>
            <person name="Barry K."/>
            <person name="Miller A.N."/>
            <person name="Grigoriev I.V."/>
            <person name="Debuchy R."/>
            <person name="Gladieux P."/>
            <person name="Thoren M.H."/>
            <person name="Johannesson H."/>
        </authorList>
    </citation>
    <scope>NUCLEOTIDE SEQUENCE</scope>
    <source>
        <strain evidence="15">CBS 141.50</strain>
    </source>
</reference>